<feature type="compositionally biased region" description="Low complexity" evidence="7">
    <location>
        <begin position="422"/>
        <end position="431"/>
    </location>
</feature>
<keyword evidence="3" id="KW-0862">Zinc</keyword>
<evidence type="ECO:0000256" key="6">
    <source>
        <dbReference type="PROSITE-ProRule" id="PRU00309"/>
    </source>
</evidence>
<feature type="domain" description="THAP-type" evidence="9">
    <location>
        <begin position="45"/>
        <end position="122"/>
    </location>
</feature>
<dbReference type="EMBL" id="GECZ01019174">
    <property type="protein sequence ID" value="JAS50595.1"/>
    <property type="molecule type" value="Transcribed_RNA"/>
</dbReference>
<dbReference type="SMART" id="SM00355">
    <property type="entry name" value="ZnF_C2H2"/>
    <property type="match status" value="1"/>
</dbReference>
<evidence type="ECO:0000256" key="5">
    <source>
        <dbReference type="PROSITE-ProRule" id="PRU00042"/>
    </source>
</evidence>
<dbReference type="InterPro" id="IPR006612">
    <property type="entry name" value="THAP_Znf"/>
</dbReference>
<evidence type="ECO:0000313" key="10">
    <source>
        <dbReference type="EMBL" id="JAS50595.1"/>
    </source>
</evidence>
<feature type="region of interest" description="Disordered" evidence="7">
    <location>
        <begin position="243"/>
        <end position="268"/>
    </location>
</feature>
<dbReference type="Pfam" id="PF05485">
    <property type="entry name" value="THAP"/>
    <property type="match status" value="1"/>
</dbReference>
<dbReference type="PANTHER" id="PTHR46600">
    <property type="entry name" value="THAP DOMAIN-CONTAINING"/>
    <property type="match status" value="1"/>
</dbReference>
<dbReference type="GO" id="GO:0043565">
    <property type="term" value="F:sequence-specific DNA binding"/>
    <property type="evidence" value="ECO:0007669"/>
    <property type="project" value="InterPro"/>
</dbReference>
<feature type="domain" description="C2H2-type" evidence="8">
    <location>
        <begin position="273"/>
        <end position="303"/>
    </location>
</feature>
<feature type="compositionally biased region" description="Pro residues" evidence="7">
    <location>
        <begin position="411"/>
        <end position="421"/>
    </location>
</feature>
<evidence type="ECO:0000256" key="1">
    <source>
        <dbReference type="ARBA" id="ARBA00022723"/>
    </source>
</evidence>
<dbReference type="PROSITE" id="PS00028">
    <property type="entry name" value="ZINC_FINGER_C2H2_1"/>
    <property type="match status" value="1"/>
</dbReference>
<evidence type="ECO:0008006" key="11">
    <source>
        <dbReference type="Google" id="ProtNLM"/>
    </source>
</evidence>
<accession>A0A1B6FK82</accession>
<dbReference type="InterPro" id="IPR013087">
    <property type="entry name" value="Znf_C2H2_type"/>
</dbReference>
<reference evidence="10" key="1">
    <citation type="submission" date="2015-11" db="EMBL/GenBank/DDBJ databases">
        <title>De novo transcriptome assembly of four potential Pierce s Disease insect vectors from Arizona vineyards.</title>
        <authorList>
            <person name="Tassone E.E."/>
        </authorList>
    </citation>
    <scope>NUCLEOTIDE SEQUENCE</scope>
</reference>
<evidence type="ECO:0000256" key="7">
    <source>
        <dbReference type="SAM" id="MobiDB-lite"/>
    </source>
</evidence>
<keyword evidence="4 6" id="KW-0238">DNA-binding</keyword>
<evidence type="ECO:0000256" key="4">
    <source>
        <dbReference type="ARBA" id="ARBA00023125"/>
    </source>
</evidence>
<evidence type="ECO:0000256" key="3">
    <source>
        <dbReference type="ARBA" id="ARBA00022833"/>
    </source>
</evidence>
<dbReference type="GO" id="GO:0008270">
    <property type="term" value="F:zinc ion binding"/>
    <property type="evidence" value="ECO:0007669"/>
    <property type="project" value="UniProtKB-KW"/>
</dbReference>
<proteinExistence type="predicted"/>
<sequence>TIFPTVAPRRKDNEVESKKRKTTKNAPKKDGKKKKTAAAKAGDCQHVTCCALACTNTSESCTVVSLPTDPHLRQQWLHNIDRQDWTPSTDSVLCQVHFEPDLWEEDKNGKKSLKPDAVPTLFLHGETIKSWVTLDREGNVNSVFVRDGNTDEKKDCDESIDIEESDVYIKQEAMEPEIDVMVSNDESSDTSTYNAVVPFQATFIGPKQEQIDDVKPPIITVSSLHSCEAETIVPEIVPVAIKSEPMEEEEEDEETTSAAVDDASNDDMESKWWKCPSLGCDRVFRNKNKMQLHAKRKHSQNDNVDGGSLVTIKEEDQKSKFGLLSVETFPTPVGSTNVVTTANWSVLPSHNSPPMVASSLSSTKVITAPINSQTGDPSGTKQYLVMIPTQSSATVRGMTGLRPPPLSLLPIQVPSPTPSLSPSPTSSQVTPPLKPTVEQLTTQPPLADSSETLTINLSQFDERTRVVLKKKILELLYAVEERKLNPDNLAIVYYNGDKNKSVPDVEENVDVPPPLALKRKIAKKAKKLFQEY</sequence>
<dbReference type="PANTHER" id="PTHR46600:SF11">
    <property type="entry name" value="THAP DOMAIN-CONTAINING PROTEIN 10"/>
    <property type="match status" value="1"/>
</dbReference>
<evidence type="ECO:0000259" key="9">
    <source>
        <dbReference type="PROSITE" id="PS50950"/>
    </source>
</evidence>
<feature type="region of interest" description="Disordered" evidence="7">
    <location>
        <begin position="411"/>
        <end position="433"/>
    </location>
</feature>
<dbReference type="InterPro" id="IPR026516">
    <property type="entry name" value="THAP1/10"/>
</dbReference>
<name>A0A1B6FK82_9HEMI</name>
<feature type="compositionally biased region" description="Acidic residues" evidence="7">
    <location>
        <begin position="246"/>
        <end position="255"/>
    </location>
</feature>
<dbReference type="PROSITE" id="PS50950">
    <property type="entry name" value="ZF_THAP"/>
    <property type="match status" value="1"/>
</dbReference>
<feature type="non-terminal residue" evidence="10">
    <location>
        <position position="1"/>
    </location>
</feature>
<dbReference type="SUPFAM" id="SSF57716">
    <property type="entry name" value="Glucocorticoid receptor-like (DNA-binding domain)"/>
    <property type="match status" value="1"/>
</dbReference>
<dbReference type="AlphaFoldDB" id="A0A1B6FK82"/>
<keyword evidence="1" id="KW-0479">Metal-binding</keyword>
<evidence type="ECO:0000256" key="2">
    <source>
        <dbReference type="ARBA" id="ARBA00022771"/>
    </source>
</evidence>
<organism evidence="10">
    <name type="scientific">Cuerna arida</name>
    <dbReference type="NCBI Taxonomy" id="1464854"/>
    <lineage>
        <taxon>Eukaryota</taxon>
        <taxon>Metazoa</taxon>
        <taxon>Ecdysozoa</taxon>
        <taxon>Arthropoda</taxon>
        <taxon>Hexapoda</taxon>
        <taxon>Insecta</taxon>
        <taxon>Pterygota</taxon>
        <taxon>Neoptera</taxon>
        <taxon>Paraneoptera</taxon>
        <taxon>Hemiptera</taxon>
        <taxon>Auchenorrhyncha</taxon>
        <taxon>Membracoidea</taxon>
        <taxon>Cicadellidae</taxon>
        <taxon>Cicadellinae</taxon>
        <taxon>Proconiini</taxon>
        <taxon>Cuerna</taxon>
    </lineage>
</organism>
<protein>
    <recommendedName>
        <fullName evidence="11">THAP-type domain-containing protein</fullName>
    </recommendedName>
</protein>
<gene>
    <name evidence="10" type="ORF">g.18524</name>
</gene>
<feature type="region of interest" description="Disordered" evidence="7">
    <location>
        <begin position="1"/>
        <end position="37"/>
    </location>
</feature>
<evidence type="ECO:0000259" key="8">
    <source>
        <dbReference type="PROSITE" id="PS50157"/>
    </source>
</evidence>
<dbReference type="SMART" id="SM00980">
    <property type="entry name" value="THAP"/>
    <property type="match status" value="1"/>
</dbReference>
<dbReference type="PROSITE" id="PS50157">
    <property type="entry name" value="ZINC_FINGER_C2H2_2"/>
    <property type="match status" value="1"/>
</dbReference>
<keyword evidence="2 5" id="KW-0863">Zinc-finger</keyword>
<dbReference type="SMART" id="SM00692">
    <property type="entry name" value="DM3"/>
    <property type="match status" value="1"/>
</dbReference>